<keyword evidence="1" id="KW-0312">Gluconeogenesis</keyword>
<dbReference type="GO" id="GO:0004347">
    <property type="term" value="F:glucose-6-phosphate isomerase activity"/>
    <property type="evidence" value="ECO:0007669"/>
    <property type="project" value="InterPro"/>
</dbReference>
<gene>
    <name evidence="4" type="ORF">DMENIID0002_13290</name>
</gene>
<dbReference type="NCBIfam" id="TIGR01045">
    <property type="entry name" value="RPE1"/>
    <property type="match status" value="1"/>
</dbReference>
<dbReference type="Gene3D" id="3.40.50.10490">
    <property type="entry name" value="Glucose-6-phosphate isomerase like protein, domain 1"/>
    <property type="match status" value="2"/>
</dbReference>
<accession>A0AAT9G9Z9</accession>
<dbReference type="GO" id="GO:0048029">
    <property type="term" value="F:monosaccharide binding"/>
    <property type="evidence" value="ECO:0007669"/>
    <property type="project" value="TreeGrafter"/>
</dbReference>
<dbReference type="EMBL" id="AP029170">
    <property type="protein sequence ID" value="BFD46683.1"/>
    <property type="molecule type" value="Genomic_DNA"/>
</dbReference>
<dbReference type="PANTHER" id="PTHR11469">
    <property type="entry name" value="GLUCOSE-6-PHOSPHATE ISOMERASE"/>
    <property type="match status" value="1"/>
</dbReference>
<protein>
    <recommendedName>
        <fullName evidence="5">Glucose-6-phosphate isomerase</fullName>
    </recommendedName>
</protein>
<sequence>MLSKVYNDLILQIKANKYDFLRFDLIKQDAIKDLAAQLALKYDIVVVIGFGASSLNVRALLSIKAVATKRLIYLDSLDQLEIDEKLALVDLSTAVFFSLSKSGNTNETYLLTKYVLEVLHVPPQNVYVIVPFSNNLLRNLAESFGTNCLEHDNIRSGRFGIISNASLLPTAVAGVDVHKVVLAASKKISDIIFDGFNICEIAEYYLNQYSLNRHMLVMFNYCYQLDGLCRWQQQIIAESLGKNGFGITPIIAKGTFDQHSQLQLYLEGPDDKFYQVITNKASSDIRPLSNLACAEGFEGDAERRTAAYSNVREDSSTASLSKSPAEVEFRKRSIEIALSAHANNIYNALDQVKRPVKLENFVYIDEQVIVDQIIYVMLSTILIANHLKIDPFNQPSVDEYKKV</sequence>
<evidence type="ECO:0000256" key="1">
    <source>
        <dbReference type="ARBA" id="ARBA00022432"/>
    </source>
</evidence>
<proteinExistence type="predicted"/>
<evidence type="ECO:0008006" key="5">
    <source>
        <dbReference type="Google" id="ProtNLM"/>
    </source>
</evidence>
<dbReference type="SUPFAM" id="SSF53697">
    <property type="entry name" value="SIS domain"/>
    <property type="match status" value="1"/>
</dbReference>
<evidence type="ECO:0000256" key="3">
    <source>
        <dbReference type="ARBA" id="ARBA00023235"/>
    </source>
</evidence>
<dbReference type="GO" id="GO:0006094">
    <property type="term" value="P:gluconeogenesis"/>
    <property type="evidence" value="ECO:0007669"/>
    <property type="project" value="UniProtKB-KW"/>
</dbReference>
<organism evidence="4">
    <name type="scientific">Candidatus Tisiphia endosymbiont of Sergentomyia squamirostris</name>
    <dbReference type="NCBI Taxonomy" id="3113639"/>
    <lineage>
        <taxon>Bacteria</taxon>
        <taxon>Pseudomonadati</taxon>
        <taxon>Pseudomonadota</taxon>
        <taxon>Alphaproteobacteria</taxon>
        <taxon>Rickettsiales</taxon>
        <taxon>Rickettsiaceae</taxon>
        <taxon>Rickettsieae</taxon>
        <taxon>Candidatus Tisiphia</taxon>
    </lineage>
</organism>
<dbReference type="InterPro" id="IPR046348">
    <property type="entry name" value="SIS_dom_sf"/>
</dbReference>
<dbReference type="InterPro" id="IPR005728">
    <property type="entry name" value="RPE1"/>
</dbReference>
<dbReference type="AlphaFoldDB" id="A0AAT9G9Z9"/>
<evidence type="ECO:0000256" key="2">
    <source>
        <dbReference type="ARBA" id="ARBA00023152"/>
    </source>
</evidence>
<dbReference type="InterPro" id="IPR001672">
    <property type="entry name" value="G6P_Isomerase"/>
</dbReference>
<keyword evidence="2" id="KW-0324">Glycolysis</keyword>
<keyword evidence="3" id="KW-0413">Isomerase</keyword>
<dbReference type="GO" id="GO:0097367">
    <property type="term" value="F:carbohydrate derivative binding"/>
    <property type="evidence" value="ECO:0007669"/>
    <property type="project" value="InterPro"/>
</dbReference>
<dbReference type="GO" id="GO:0006096">
    <property type="term" value="P:glycolytic process"/>
    <property type="evidence" value="ECO:0007669"/>
    <property type="project" value="UniProtKB-KW"/>
</dbReference>
<name>A0AAT9G9Z9_9RICK</name>
<dbReference type="PANTHER" id="PTHR11469:SF1">
    <property type="entry name" value="GLUCOSE-6-PHOSPHATE ISOMERASE"/>
    <property type="match status" value="1"/>
</dbReference>
<dbReference type="PROSITE" id="PS51463">
    <property type="entry name" value="P_GLUCOSE_ISOMERASE_3"/>
    <property type="match status" value="1"/>
</dbReference>
<dbReference type="GO" id="GO:0005829">
    <property type="term" value="C:cytosol"/>
    <property type="evidence" value="ECO:0007669"/>
    <property type="project" value="TreeGrafter"/>
</dbReference>
<evidence type="ECO:0000313" key="4">
    <source>
        <dbReference type="EMBL" id="BFD46683.1"/>
    </source>
</evidence>
<reference evidence="4" key="1">
    <citation type="submission" date="2024-01" db="EMBL/GenBank/DDBJ databases">
        <title>Sequencing the genomes of a sandfly, Sergentomyia squamirostris, and its two endosymbionts.</title>
        <authorList>
            <person name="Itokawa K."/>
            <person name="Sanjoba C."/>
        </authorList>
    </citation>
    <scope>NUCLEOTIDE SEQUENCE</scope>
    <source>
        <strain evidence="4">RiSSQ</strain>
    </source>
</reference>
<dbReference type="GO" id="GO:0051156">
    <property type="term" value="P:glucose 6-phosphate metabolic process"/>
    <property type="evidence" value="ECO:0007669"/>
    <property type="project" value="TreeGrafter"/>
</dbReference>